<gene>
    <name evidence="2" type="ORF">ERJ67_05470</name>
</gene>
<protein>
    <submittedName>
        <fullName evidence="2">Uncharacterized protein</fullName>
    </submittedName>
</protein>
<comment type="caution">
    <text evidence="2">The sequence shown here is derived from an EMBL/GenBank/DDBJ whole genome shotgun (WGS) entry which is preliminary data.</text>
</comment>
<feature type="compositionally biased region" description="Basic and acidic residues" evidence="1">
    <location>
        <begin position="120"/>
        <end position="133"/>
    </location>
</feature>
<name>A0A524RNM6_9CHRO</name>
<dbReference type="EMBL" id="SRMO01000059">
    <property type="protein sequence ID" value="TGG92656.1"/>
    <property type="molecule type" value="Genomic_DNA"/>
</dbReference>
<dbReference type="AlphaFoldDB" id="A0A524RNM6"/>
<evidence type="ECO:0000313" key="2">
    <source>
        <dbReference type="EMBL" id="TGG92656.1"/>
    </source>
</evidence>
<evidence type="ECO:0000313" key="3">
    <source>
        <dbReference type="Proteomes" id="UP000317990"/>
    </source>
</evidence>
<proteinExistence type="predicted"/>
<sequence>MDSALAMARFEVLLSLSLDVSAAADKAWRGRCRALIVEVAQQLAASLNWIDERNAALSICNVDGSFTVNVLVELREWKELGLLISSTEPMTMGSPMTQGILTQVIDVIERREQGAHVVFRSDHHGPVRHEPGGGKRQGSPLPNAG</sequence>
<organism evidence="2 3">
    <name type="scientific">Aphanocapsa feldmannii 277cV</name>
    <dbReference type="NCBI Taxonomy" id="2507553"/>
    <lineage>
        <taxon>Bacteria</taxon>
        <taxon>Bacillati</taxon>
        <taxon>Cyanobacteriota</taxon>
        <taxon>Cyanophyceae</taxon>
        <taxon>Oscillatoriophycideae</taxon>
        <taxon>Chroococcales</taxon>
        <taxon>Microcystaceae</taxon>
        <taxon>Aphanocapsa</taxon>
    </lineage>
</organism>
<accession>A0A524RNM6</accession>
<dbReference type="Proteomes" id="UP000317990">
    <property type="component" value="Unassembled WGS sequence"/>
</dbReference>
<reference evidence="2 3" key="1">
    <citation type="journal article" date="2019" name="mSystems">
        <title>Life at home and on the roam: Genomic adaptions reflect the dual lifestyle of an intracellular, facultative symbiont.</title>
        <authorList>
            <person name="Burgsdorf I."/>
        </authorList>
    </citation>
    <scope>NUCLEOTIDE SEQUENCE [LARGE SCALE GENOMIC DNA]</scope>
    <source>
        <strain evidence="2">277cV</strain>
    </source>
</reference>
<evidence type="ECO:0000256" key="1">
    <source>
        <dbReference type="SAM" id="MobiDB-lite"/>
    </source>
</evidence>
<feature type="region of interest" description="Disordered" evidence="1">
    <location>
        <begin position="120"/>
        <end position="145"/>
    </location>
</feature>